<evidence type="ECO:0000256" key="1">
    <source>
        <dbReference type="ARBA" id="ARBA00004123"/>
    </source>
</evidence>
<dbReference type="STRING" id="436010.A0A166TGK3"/>
<evidence type="ECO:0000256" key="5">
    <source>
        <dbReference type="ARBA" id="ARBA00023187"/>
    </source>
</evidence>
<dbReference type="InterPro" id="IPR022159">
    <property type="entry name" value="STIP/TFIP11_N"/>
</dbReference>
<comment type="similarity">
    <text evidence="2">Belongs to the TFP11/STIP family.</text>
</comment>
<dbReference type="PROSITE" id="PS50174">
    <property type="entry name" value="G_PATCH"/>
    <property type="match status" value="1"/>
</dbReference>
<protein>
    <submittedName>
        <fullName evidence="10">TFP11-domain-containing protein</fullName>
    </submittedName>
</protein>
<evidence type="ECO:0000256" key="6">
    <source>
        <dbReference type="ARBA" id="ARBA00023242"/>
    </source>
</evidence>
<feature type="compositionally biased region" description="Basic and acidic residues" evidence="8">
    <location>
        <begin position="359"/>
        <end position="376"/>
    </location>
</feature>
<feature type="region of interest" description="Disordered" evidence="8">
    <location>
        <begin position="357"/>
        <end position="412"/>
    </location>
</feature>
<dbReference type="InterPro" id="IPR000467">
    <property type="entry name" value="G_patch_dom"/>
</dbReference>
<dbReference type="GO" id="GO:0003676">
    <property type="term" value="F:nucleic acid binding"/>
    <property type="evidence" value="ECO:0007669"/>
    <property type="project" value="InterPro"/>
</dbReference>
<evidence type="ECO:0000313" key="11">
    <source>
        <dbReference type="Proteomes" id="UP000076532"/>
    </source>
</evidence>
<keyword evidence="5" id="KW-0508">mRNA splicing</keyword>
<feature type="region of interest" description="Disordered" evidence="8">
    <location>
        <begin position="893"/>
        <end position="925"/>
    </location>
</feature>
<reference evidence="10 11" key="1">
    <citation type="journal article" date="2016" name="Mol. Biol. Evol.">
        <title>Comparative Genomics of Early-Diverging Mushroom-Forming Fungi Provides Insights into the Origins of Lignocellulose Decay Capabilities.</title>
        <authorList>
            <person name="Nagy L.G."/>
            <person name="Riley R."/>
            <person name="Tritt A."/>
            <person name="Adam C."/>
            <person name="Daum C."/>
            <person name="Floudas D."/>
            <person name="Sun H."/>
            <person name="Yadav J.S."/>
            <person name="Pangilinan J."/>
            <person name="Larsson K.H."/>
            <person name="Matsuura K."/>
            <person name="Barry K."/>
            <person name="Labutti K."/>
            <person name="Kuo R."/>
            <person name="Ohm R.A."/>
            <person name="Bhattacharya S.S."/>
            <person name="Shirouzu T."/>
            <person name="Yoshinaga Y."/>
            <person name="Martin F.M."/>
            <person name="Grigoriev I.V."/>
            <person name="Hibbett D.S."/>
        </authorList>
    </citation>
    <scope>NUCLEOTIDE SEQUENCE [LARGE SCALE GENOMIC DNA]</scope>
    <source>
        <strain evidence="10 11">CBS 109695</strain>
    </source>
</reference>
<evidence type="ECO:0000256" key="4">
    <source>
        <dbReference type="ARBA" id="ARBA00022728"/>
    </source>
</evidence>
<evidence type="ECO:0000256" key="8">
    <source>
        <dbReference type="SAM" id="MobiDB-lite"/>
    </source>
</evidence>
<accession>A0A166TGK3</accession>
<keyword evidence="6" id="KW-0539">Nucleus</keyword>
<dbReference type="GO" id="GO:0000390">
    <property type="term" value="P:spliceosomal complex disassembly"/>
    <property type="evidence" value="ECO:0007669"/>
    <property type="project" value="InterPro"/>
</dbReference>
<gene>
    <name evidence="10" type="ORF">FIBSPDRAFT_850483</name>
</gene>
<feature type="domain" description="G-patch" evidence="9">
    <location>
        <begin position="313"/>
        <end position="359"/>
    </location>
</feature>
<evidence type="ECO:0000313" key="10">
    <source>
        <dbReference type="EMBL" id="KZP30593.1"/>
    </source>
</evidence>
<dbReference type="GO" id="GO:0071008">
    <property type="term" value="C:U2-type post-mRNA release spliceosomal complex"/>
    <property type="evidence" value="ECO:0007669"/>
    <property type="project" value="TreeGrafter"/>
</dbReference>
<dbReference type="PANTHER" id="PTHR23329">
    <property type="entry name" value="TUFTELIN-INTERACTING PROTEIN 11-RELATED"/>
    <property type="match status" value="1"/>
</dbReference>
<keyword evidence="4" id="KW-0747">Spliceosome</keyword>
<feature type="compositionally biased region" description="Basic and acidic residues" evidence="8">
    <location>
        <begin position="393"/>
        <end position="406"/>
    </location>
</feature>
<dbReference type="EMBL" id="KV417493">
    <property type="protein sequence ID" value="KZP30593.1"/>
    <property type="molecule type" value="Genomic_DNA"/>
</dbReference>
<dbReference type="OrthoDB" id="4822at2759"/>
<feature type="compositionally biased region" description="Low complexity" evidence="8">
    <location>
        <begin position="915"/>
        <end position="925"/>
    </location>
</feature>
<dbReference type="SMART" id="SM00443">
    <property type="entry name" value="G_patch"/>
    <property type="match status" value="1"/>
</dbReference>
<evidence type="ECO:0000256" key="2">
    <source>
        <dbReference type="ARBA" id="ARBA00010900"/>
    </source>
</evidence>
<keyword evidence="7" id="KW-0175">Coiled coil</keyword>
<feature type="region of interest" description="Disordered" evidence="8">
    <location>
        <begin position="1"/>
        <end position="306"/>
    </location>
</feature>
<dbReference type="PANTHER" id="PTHR23329:SF1">
    <property type="entry name" value="TUFTELIN-INTERACTING PROTEIN 11"/>
    <property type="match status" value="1"/>
</dbReference>
<feature type="compositionally biased region" description="Acidic residues" evidence="8">
    <location>
        <begin position="105"/>
        <end position="147"/>
    </location>
</feature>
<dbReference type="Pfam" id="PF12457">
    <property type="entry name" value="TIP_N"/>
    <property type="match status" value="1"/>
</dbReference>
<comment type="subcellular location">
    <subcellularLocation>
        <location evidence="1">Nucleus</location>
    </subcellularLocation>
</comment>
<dbReference type="InterPro" id="IPR045211">
    <property type="entry name" value="TFP11/STIP/Ntr1"/>
</dbReference>
<dbReference type="Pfam" id="PF07842">
    <property type="entry name" value="GCFC"/>
    <property type="match status" value="1"/>
</dbReference>
<keyword evidence="11" id="KW-1185">Reference proteome</keyword>
<dbReference type="AlphaFoldDB" id="A0A166TGK3"/>
<dbReference type="Proteomes" id="UP000076532">
    <property type="component" value="Unassembled WGS sequence"/>
</dbReference>
<organism evidence="10 11">
    <name type="scientific">Athelia psychrophila</name>
    <dbReference type="NCBI Taxonomy" id="1759441"/>
    <lineage>
        <taxon>Eukaryota</taxon>
        <taxon>Fungi</taxon>
        <taxon>Dikarya</taxon>
        <taxon>Basidiomycota</taxon>
        <taxon>Agaricomycotina</taxon>
        <taxon>Agaricomycetes</taxon>
        <taxon>Agaricomycetidae</taxon>
        <taxon>Atheliales</taxon>
        <taxon>Atheliaceae</taxon>
        <taxon>Athelia</taxon>
    </lineage>
</organism>
<feature type="compositionally biased region" description="Low complexity" evidence="8">
    <location>
        <begin position="291"/>
        <end position="303"/>
    </location>
</feature>
<dbReference type="InterPro" id="IPR022783">
    <property type="entry name" value="GCFC_dom"/>
</dbReference>
<proteinExistence type="inferred from homology"/>
<evidence type="ECO:0000256" key="7">
    <source>
        <dbReference type="SAM" id="Coils"/>
    </source>
</evidence>
<feature type="coiled-coil region" evidence="7">
    <location>
        <begin position="482"/>
        <end position="509"/>
    </location>
</feature>
<feature type="compositionally biased region" description="Low complexity" evidence="8">
    <location>
        <begin position="236"/>
        <end position="259"/>
    </location>
</feature>
<keyword evidence="3" id="KW-0507">mRNA processing</keyword>
<evidence type="ECO:0000259" key="9">
    <source>
        <dbReference type="PROSITE" id="PS50174"/>
    </source>
</evidence>
<sequence length="1006" mass="110463">MARRKRDMMDDDDSSDASGSEGGDFDDNNDPDAREERALFNDPYGRKRRKTGGKDDALYGIFAEDSDEDARVRPGKSRAQTAKSRAKAPVFVSGDKAKVNLDDAMAVDEDGEGSSEDEDAEGEVNGDEDEDEPDESDGDADEAEEMDDSTRPPSPRIRTEEEEPQQTARFGGIGSGAKAQGSGFSGFTKGGIGSKSQAPSFTKGGIGSKPQENEVNAIPGSSKGGIGSKSQASNVSSGFTKGGISSSSSVPAVPTSTSTREPSPFPASASGPMPSAFGASRAQTQRSFVRPSAPASAASTPLPAHERAHFSKLTGFGAKMLEKLGWQAGQGLGTTGEGIVIPVESKLRPKGAGLAFNNFKEKTDQSKMEAKRRGEVVSDDEDEKPRRGKKGPKGAEKEAKKGDAWKKPKKVKTKIEHKTYEQIVAEAGMEPSSSAGIGLIIDATGGTLREVASLADISSSSWTPSTDPTRIPEVRHNLRLIAESCKSDLDGLAREGKALEERKRWLTNEDIRLRKKVEQEAELISRLQQINLNVEQINSQAKEMASVYEVSLDPFSPLFSKLLVEFPNEFDRYRLDEIVVAAITPSVRRMVAQWNPLEEPTAFISTFRNWRRALKLGDAEMKPQAQVDVYGTRTVIAPSPQTEKPMTPFESLLWNVWLPRLRANLNNDWEPQNPAPAVKLYEAWSTFLPPFIRDNVLDQLILPKVHKAVAEWNARKDTVSLRALVFPWLPHLGLRLEEVLGDAKRKVKSLLRAWTANEEVPKDLIAWKEMFNTGDWDAMLLKYVVPKLGALLRDEFRVDPRNQDMGPLHATLAWEPLLRASILAQLLTTEFFPKWLGTLHLWLVQPRVSFEEVAQWYQFWRDAFPESVRALPGVAAGFTRGLQLMNTAIELGPDAPTRLPRPNTAGLMDEGTPSRTAAPKARPAPARAQEVTFRAVVEDFAASHNLLFIPTGRAHEGSRMPLFRVSQTADGKGGLLVYILDDTLWAADGEEYKPITPQDMVVRATK</sequence>
<dbReference type="Pfam" id="PF01585">
    <property type="entry name" value="G-patch"/>
    <property type="match status" value="1"/>
</dbReference>
<name>A0A166TGK3_9AGAM</name>
<evidence type="ECO:0000256" key="3">
    <source>
        <dbReference type="ARBA" id="ARBA00022664"/>
    </source>
</evidence>